<dbReference type="Pfam" id="PF04471">
    <property type="entry name" value="Mrr_cat"/>
    <property type="match status" value="1"/>
</dbReference>
<name>A0A117NTG8_9ACTN</name>
<dbReference type="GO" id="GO:0009307">
    <property type="term" value="P:DNA restriction-modification system"/>
    <property type="evidence" value="ECO:0007669"/>
    <property type="project" value="InterPro"/>
</dbReference>
<dbReference type="PANTHER" id="PTHR30015:SF6">
    <property type="entry name" value="SLL1429 PROTEIN"/>
    <property type="match status" value="1"/>
</dbReference>
<accession>A0A117NTG8</accession>
<dbReference type="GO" id="GO:0015666">
    <property type="term" value="F:restriction endodeoxyribonuclease activity"/>
    <property type="evidence" value="ECO:0007669"/>
    <property type="project" value="TreeGrafter"/>
</dbReference>
<dbReference type="GO" id="GO:0003677">
    <property type="term" value="F:DNA binding"/>
    <property type="evidence" value="ECO:0007669"/>
    <property type="project" value="InterPro"/>
</dbReference>
<evidence type="ECO:0000259" key="2">
    <source>
        <dbReference type="Pfam" id="PF04471"/>
    </source>
</evidence>
<evidence type="ECO:0000313" key="3">
    <source>
        <dbReference type="EMBL" id="KUM67123.1"/>
    </source>
</evidence>
<dbReference type="InterPro" id="IPR052906">
    <property type="entry name" value="Type_IV_Methyl-Rstrct_Enzyme"/>
</dbReference>
<dbReference type="AlphaFoldDB" id="A0A117NTG8"/>
<keyword evidence="3" id="KW-0540">Nuclease</keyword>
<dbReference type="STRING" id="146536.AQI70_36625"/>
<protein>
    <submittedName>
        <fullName evidence="3">Restriction endonuclease</fullName>
    </submittedName>
</protein>
<keyword evidence="1" id="KW-0812">Transmembrane</keyword>
<dbReference type="PANTHER" id="PTHR30015">
    <property type="entry name" value="MRR RESTRICTION SYSTEM PROTEIN"/>
    <property type="match status" value="1"/>
</dbReference>
<dbReference type="EMBL" id="LMWJ01000040">
    <property type="protein sequence ID" value="KUM67123.1"/>
    <property type="molecule type" value="Genomic_DNA"/>
</dbReference>
<dbReference type="SUPFAM" id="SSF52980">
    <property type="entry name" value="Restriction endonuclease-like"/>
    <property type="match status" value="1"/>
</dbReference>
<evidence type="ECO:0000256" key="1">
    <source>
        <dbReference type="SAM" id="Phobius"/>
    </source>
</evidence>
<dbReference type="Gene3D" id="3.40.1350.10">
    <property type="match status" value="1"/>
</dbReference>
<dbReference type="InterPro" id="IPR011856">
    <property type="entry name" value="tRNA_endonuc-like_dom_sf"/>
</dbReference>
<dbReference type="OrthoDB" id="5181666at2"/>
<keyword evidence="3" id="KW-0255">Endonuclease</keyword>
<keyword evidence="4" id="KW-1185">Reference proteome</keyword>
<evidence type="ECO:0000313" key="4">
    <source>
        <dbReference type="Proteomes" id="UP000054024"/>
    </source>
</evidence>
<sequence length="227" mass="25093">MGGIRVRLRRPRGRREQAAAVLVAVAVTTALVKAVSAAWEAAVRGWPVAVVLAVTALSGLAWRQLQGMRRRRARAELLAILQIPLERIDALGDAEFEDALRDLLIRDGWSARRVGQKGDQAADVIGRHAQRGRIVLQAKHTTVGGKVDSKVMYQVKGTAGPVHKADVAVVVTNGGFTRDAKAWGERHQIHWVDRERLRQWAEDGAPLHELLRLPVRRPRRAAVRRAA</sequence>
<feature type="domain" description="Restriction endonuclease type IV Mrr" evidence="2">
    <location>
        <begin position="89"/>
        <end position="200"/>
    </location>
</feature>
<dbReference type="Proteomes" id="UP000054024">
    <property type="component" value="Unassembled WGS sequence"/>
</dbReference>
<keyword evidence="1" id="KW-0472">Membrane</keyword>
<dbReference type="InterPro" id="IPR007560">
    <property type="entry name" value="Restrct_endonuc_IV_Mrr"/>
</dbReference>
<gene>
    <name evidence="3" type="ORF">AQI70_36625</name>
</gene>
<keyword evidence="1" id="KW-1133">Transmembrane helix</keyword>
<keyword evidence="3" id="KW-0378">Hydrolase</keyword>
<reference evidence="3 4" key="1">
    <citation type="submission" date="2015-10" db="EMBL/GenBank/DDBJ databases">
        <title>Draft genome sequence of Streptomyces curacoi DSM 40107, type strain for the species Streptomyces curacoi.</title>
        <authorList>
            <person name="Ruckert C."/>
            <person name="Winkler A."/>
            <person name="Kalinowski J."/>
            <person name="Kampfer P."/>
            <person name="Glaeser S."/>
        </authorList>
    </citation>
    <scope>NUCLEOTIDE SEQUENCE [LARGE SCALE GENOMIC DNA]</scope>
    <source>
        <strain evidence="3 4">DSM 40107</strain>
    </source>
</reference>
<organism evidence="3 4">
    <name type="scientific">Streptomyces curacoi</name>
    <dbReference type="NCBI Taxonomy" id="146536"/>
    <lineage>
        <taxon>Bacteria</taxon>
        <taxon>Bacillati</taxon>
        <taxon>Actinomycetota</taxon>
        <taxon>Actinomycetes</taxon>
        <taxon>Kitasatosporales</taxon>
        <taxon>Streptomycetaceae</taxon>
        <taxon>Streptomyces</taxon>
    </lineage>
</organism>
<dbReference type="InterPro" id="IPR011335">
    <property type="entry name" value="Restrct_endonuc-II-like"/>
</dbReference>
<comment type="caution">
    <text evidence="3">The sequence shown here is derived from an EMBL/GenBank/DDBJ whole genome shotgun (WGS) entry which is preliminary data.</text>
</comment>
<proteinExistence type="predicted"/>
<dbReference type="RefSeq" id="WP_062156775.1">
    <property type="nucleotide sequence ID" value="NZ_KQ948004.1"/>
</dbReference>
<feature type="transmembrane region" description="Helical" evidence="1">
    <location>
        <begin position="44"/>
        <end position="62"/>
    </location>
</feature>